<dbReference type="RefSeq" id="WP_238467686.1">
    <property type="nucleotide sequence ID" value="NZ_JAKLJA010000042.1"/>
</dbReference>
<keyword evidence="2" id="KW-0812">Transmembrane</keyword>
<dbReference type="Gene3D" id="2.20.200.10">
    <property type="entry name" value="Outer membrane efflux proteins (OEP)"/>
    <property type="match status" value="1"/>
</dbReference>
<dbReference type="AlphaFoldDB" id="A0A9X1ULW3"/>
<evidence type="ECO:0000256" key="3">
    <source>
        <dbReference type="SAM" id="MobiDB-lite"/>
    </source>
</evidence>
<keyword evidence="5" id="KW-1185">Reference proteome</keyword>
<reference evidence="4" key="1">
    <citation type="submission" date="2022-01" db="EMBL/GenBank/DDBJ databases">
        <title>Genome sequence and assembly of Parabukholderia sp. RG36.</title>
        <authorList>
            <person name="Chhetri G."/>
        </authorList>
    </citation>
    <scope>NUCLEOTIDE SEQUENCE</scope>
    <source>
        <strain evidence="4">RG36</strain>
    </source>
</reference>
<dbReference type="InterPro" id="IPR003423">
    <property type="entry name" value="OMP_efflux"/>
</dbReference>
<gene>
    <name evidence="4" type="ORF">L5014_31365</name>
</gene>
<organism evidence="4 5">
    <name type="scientific">Paraburkholderia tagetis</name>
    <dbReference type="NCBI Taxonomy" id="2913261"/>
    <lineage>
        <taxon>Bacteria</taxon>
        <taxon>Pseudomonadati</taxon>
        <taxon>Pseudomonadota</taxon>
        <taxon>Betaproteobacteria</taxon>
        <taxon>Burkholderiales</taxon>
        <taxon>Burkholderiaceae</taxon>
        <taxon>Paraburkholderia</taxon>
    </lineage>
</organism>
<dbReference type="NCBIfam" id="TIGR01845">
    <property type="entry name" value="outer_NodT"/>
    <property type="match status" value="1"/>
</dbReference>
<keyword evidence="2" id="KW-1134">Transmembrane beta strand</keyword>
<dbReference type="InterPro" id="IPR010131">
    <property type="entry name" value="MdtP/NodT-like"/>
</dbReference>
<keyword evidence="2" id="KW-0564">Palmitate</keyword>
<name>A0A9X1ULW3_9BURK</name>
<feature type="compositionally biased region" description="Low complexity" evidence="3">
    <location>
        <begin position="146"/>
        <end position="165"/>
    </location>
</feature>
<accession>A0A9X1ULW3</accession>
<dbReference type="SUPFAM" id="SSF56954">
    <property type="entry name" value="Outer membrane efflux proteins (OEP)"/>
    <property type="match status" value="1"/>
</dbReference>
<comment type="similarity">
    <text evidence="1 2">Belongs to the outer membrane factor (OMF) (TC 1.B.17) family.</text>
</comment>
<keyword evidence="2" id="KW-0472">Membrane</keyword>
<proteinExistence type="inferred from homology"/>
<sequence>MSCRFVHPGHYVPSSNPLREGAVGHDVVRATRTARRAPRLALLCAAVALAFQLSGCAVGPDYHKPAAAVPESYKEAPEGWKVAQPADTTDRGPWWLIYDDAQLNGLMDQLNASNQTVAQYAAAYRQARALVGEARAAYFPVVSASFSGSRSRSPSRVSSSNSSSFAGGGSIANNVDLGLDATWEPDLWGKVSRTVSAQEAGEQGAAADLANARLSAQATLAQTYFTLRSLDAQQKLLDDTVAAYRQSLQLTQNQYAQGVAGRADVIQAQTQLQSAQAAAIDNGVARAQDEHAIAVLVGQPASAFSIPPSPLTATPPVVPVTMPSTLLERRPDIASAERKAAAANEQIGVAISAFFPTLTLSASGGFESSVLSQLLSMPSRFWTLGPSLAATVFDAGLRRAQTEAARAAYDQQVAAYRQTVLAAFQNVEDNLASQRILAQEIVVQQQAVESAQHALRIVTNEYKAGTTDYQNVLSSQSTAFTAQQKLASIAGQRMVSSVGLVKALGGGWDVSQMGRETGGVMAPAPVAASGAATSGVQGPVPSAHGAMRDAAAQGAQPQ</sequence>
<feature type="region of interest" description="Disordered" evidence="3">
    <location>
        <begin position="146"/>
        <end position="166"/>
    </location>
</feature>
<keyword evidence="2" id="KW-0449">Lipoprotein</keyword>
<protein>
    <submittedName>
        <fullName evidence="4">Efflux transporter outer membrane subunit</fullName>
    </submittedName>
</protein>
<feature type="region of interest" description="Disordered" evidence="3">
    <location>
        <begin position="530"/>
        <end position="558"/>
    </location>
</feature>
<dbReference type="PANTHER" id="PTHR30203:SF33">
    <property type="entry name" value="BLR4455 PROTEIN"/>
    <property type="match status" value="1"/>
</dbReference>
<evidence type="ECO:0000313" key="5">
    <source>
        <dbReference type="Proteomes" id="UP001139308"/>
    </source>
</evidence>
<comment type="subcellular location">
    <subcellularLocation>
        <location evidence="2">Cell membrane</location>
        <topology evidence="2">Lipid-anchor</topology>
    </subcellularLocation>
</comment>
<dbReference type="GO" id="GO:0005886">
    <property type="term" value="C:plasma membrane"/>
    <property type="evidence" value="ECO:0007669"/>
    <property type="project" value="UniProtKB-SubCell"/>
</dbReference>
<dbReference type="Proteomes" id="UP001139308">
    <property type="component" value="Unassembled WGS sequence"/>
</dbReference>
<dbReference type="GO" id="GO:0015562">
    <property type="term" value="F:efflux transmembrane transporter activity"/>
    <property type="evidence" value="ECO:0007669"/>
    <property type="project" value="InterPro"/>
</dbReference>
<dbReference type="PANTHER" id="PTHR30203">
    <property type="entry name" value="OUTER MEMBRANE CATION EFFLUX PROTEIN"/>
    <property type="match status" value="1"/>
</dbReference>
<comment type="caution">
    <text evidence="4">The sequence shown here is derived from an EMBL/GenBank/DDBJ whole genome shotgun (WGS) entry which is preliminary data.</text>
</comment>
<evidence type="ECO:0000256" key="2">
    <source>
        <dbReference type="RuleBase" id="RU362097"/>
    </source>
</evidence>
<dbReference type="EMBL" id="JAKLJA010000042">
    <property type="protein sequence ID" value="MCG5077791.1"/>
    <property type="molecule type" value="Genomic_DNA"/>
</dbReference>
<dbReference type="Gene3D" id="1.20.1600.10">
    <property type="entry name" value="Outer membrane efflux proteins (OEP)"/>
    <property type="match status" value="1"/>
</dbReference>
<evidence type="ECO:0000313" key="4">
    <source>
        <dbReference type="EMBL" id="MCG5077791.1"/>
    </source>
</evidence>
<evidence type="ECO:0000256" key="1">
    <source>
        <dbReference type="ARBA" id="ARBA00007613"/>
    </source>
</evidence>
<dbReference type="Pfam" id="PF02321">
    <property type="entry name" value="OEP"/>
    <property type="match status" value="2"/>
</dbReference>